<dbReference type="Proteomes" id="UP000251960">
    <property type="component" value="Chromosome 8"/>
</dbReference>
<comment type="caution">
    <text evidence="2">The sequence shown here is derived from an EMBL/GenBank/DDBJ whole genome shotgun (WGS) entry which is preliminary data.</text>
</comment>
<feature type="region of interest" description="Disordered" evidence="1">
    <location>
        <begin position="17"/>
        <end position="55"/>
    </location>
</feature>
<dbReference type="EMBL" id="NCVQ01000009">
    <property type="protein sequence ID" value="PWZ10962.1"/>
    <property type="molecule type" value="Genomic_DNA"/>
</dbReference>
<sequence>MTARALGCVEPLVTDRHTPLQPPVPFLARTPRRRQPKTAGKAEPSPTAGAAPTYTRDVSHRATAILRDHPCSAARPLLPSIPGLARDSHTVARMLKTHPPLQKAFIFFLLAVTASRTFRHDRFTYTSMIQLGEAGRVPAMLGLLAEMLRAVSRPTPPPSPPSCTGSRGLVTSTVPCGCGRR</sequence>
<protein>
    <submittedName>
        <fullName evidence="2">Pentatricopeptide repeat-containing protein</fullName>
    </submittedName>
</protein>
<evidence type="ECO:0000313" key="2">
    <source>
        <dbReference type="EMBL" id="PWZ10962.1"/>
    </source>
</evidence>
<proteinExistence type="predicted"/>
<gene>
    <name evidence="2" type="primary">At2g01390</name>
    <name evidence="2" type="synonym">At2g01380_1</name>
    <name evidence="2" type="ORF">Zm00014a_037025</name>
</gene>
<reference evidence="2" key="1">
    <citation type="journal article" date="2018" name="Nat. Genet.">
        <title>Extensive intraspecific gene order and gene structural variations between Mo17 and other maize genomes.</title>
        <authorList>
            <person name="Sun S."/>
            <person name="Zhou Y."/>
            <person name="Chen J."/>
            <person name="Shi J."/>
            <person name="Zhao H."/>
            <person name="Zhao H."/>
            <person name="Song W."/>
            <person name="Zhang M."/>
            <person name="Cui Y."/>
            <person name="Dong X."/>
            <person name="Liu H."/>
            <person name="Ma X."/>
            <person name="Jiao Y."/>
            <person name="Wang B."/>
            <person name="Wei X."/>
            <person name="Stein J.C."/>
            <person name="Glaubitz J.C."/>
            <person name="Lu F."/>
            <person name="Yu G."/>
            <person name="Liang C."/>
            <person name="Fengler K."/>
            <person name="Li B."/>
            <person name="Rafalski A."/>
            <person name="Schnable P.S."/>
            <person name="Ware D.H."/>
            <person name="Buckler E.S."/>
            <person name="Lai J."/>
        </authorList>
    </citation>
    <scope>NUCLEOTIDE SEQUENCE [LARGE SCALE GENOMIC DNA]</scope>
    <source>
        <tissue evidence="2">Seedling</tissue>
    </source>
</reference>
<accession>A0A8J8XG57</accession>
<dbReference type="HOGENOM" id="CLU_1491161_0_0_1"/>
<name>A0A8J8XG57_MAIZE</name>
<dbReference type="AlphaFoldDB" id="A0A8J8XG57"/>
<evidence type="ECO:0000256" key="1">
    <source>
        <dbReference type="SAM" id="MobiDB-lite"/>
    </source>
</evidence>
<organism evidence="2">
    <name type="scientific">Zea mays</name>
    <name type="common">Maize</name>
    <dbReference type="NCBI Taxonomy" id="4577"/>
    <lineage>
        <taxon>Eukaryota</taxon>
        <taxon>Viridiplantae</taxon>
        <taxon>Streptophyta</taxon>
        <taxon>Embryophyta</taxon>
        <taxon>Tracheophyta</taxon>
        <taxon>Spermatophyta</taxon>
        <taxon>Magnoliopsida</taxon>
        <taxon>Liliopsida</taxon>
        <taxon>Poales</taxon>
        <taxon>Poaceae</taxon>
        <taxon>PACMAD clade</taxon>
        <taxon>Panicoideae</taxon>
        <taxon>Andropogonodae</taxon>
        <taxon>Andropogoneae</taxon>
        <taxon>Tripsacinae</taxon>
        <taxon>Zea</taxon>
    </lineage>
</organism>